<evidence type="ECO:0000313" key="3">
    <source>
        <dbReference type="Proteomes" id="UP000275078"/>
    </source>
</evidence>
<dbReference type="SUPFAM" id="SSF48452">
    <property type="entry name" value="TPR-like"/>
    <property type="match status" value="1"/>
</dbReference>
<dbReference type="OrthoDB" id="414698at2759"/>
<sequence>MTFTLDKAIFNPTLYKRLQHFWFADLTPSSKLGSEALQKKWFGQGTPDEKLAFDTACAKEFLPALDSIGPKAYKLPPFPSSYSVEVEQAEEIAAPFLEDVVGRTDGEGPRNALSLMLLLDQMPRNIFRDSKAAPVYTHYDRLSRALLTSVFKRERPDLDPRLRYTPVFRMWFYMPLMHSEWMEHHKKCTELLCDMKKDIDEDSAKILLRNDASEEEKKDAEGGAAFSERMLHYEKLHSDMIAKWGRYPYRNEAIGRETTQEEKEWLESGAETFGTKHSAQKK</sequence>
<dbReference type="InterPro" id="IPR011990">
    <property type="entry name" value="TPR-like_helical_dom_sf"/>
</dbReference>
<evidence type="ECO:0008006" key="4">
    <source>
        <dbReference type="Google" id="ProtNLM"/>
    </source>
</evidence>
<accession>A0A3N4IIJ3</accession>
<dbReference type="InterPro" id="IPR010323">
    <property type="entry name" value="DUF924"/>
</dbReference>
<proteinExistence type="predicted"/>
<evidence type="ECO:0000256" key="1">
    <source>
        <dbReference type="SAM" id="MobiDB-lite"/>
    </source>
</evidence>
<dbReference type="Pfam" id="PF06041">
    <property type="entry name" value="DUF924"/>
    <property type="match status" value="1"/>
</dbReference>
<dbReference type="Proteomes" id="UP000275078">
    <property type="component" value="Unassembled WGS sequence"/>
</dbReference>
<dbReference type="AlphaFoldDB" id="A0A3N4IIJ3"/>
<name>A0A3N4IIJ3_ASCIM</name>
<protein>
    <recommendedName>
        <fullName evidence="4">DUF924-domain-containing protein</fullName>
    </recommendedName>
</protein>
<dbReference type="EMBL" id="ML119661">
    <property type="protein sequence ID" value="RPA83970.1"/>
    <property type="molecule type" value="Genomic_DNA"/>
</dbReference>
<gene>
    <name evidence="2" type="ORF">BJ508DRAFT_413006</name>
</gene>
<evidence type="ECO:0000313" key="2">
    <source>
        <dbReference type="EMBL" id="RPA83970.1"/>
    </source>
</evidence>
<keyword evidence="3" id="KW-1185">Reference proteome</keyword>
<feature type="region of interest" description="Disordered" evidence="1">
    <location>
        <begin position="258"/>
        <end position="282"/>
    </location>
</feature>
<dbReference type="STRING" id="1160509.A0A3N4IIJ3"/>
<reference evidence="2 3" key="1">
    <citation type="journal article" date="2018" name="Nat. Ecol. Evol.">
        <title>Pezizomycetes genomes reveal the molecular basis of ectomycorrhizal truffle lifestyle.</title>
        <authorList>
            <person name="Murat C."/>
            <person name="Payen T."/>
            <person name="Noel B."/>
            <person name="Kuo A."/>
            <person name="Morin E."/>
            <person name="Chen J."/>
            <person name="Kohler A."/>
            <person name="Krizsan K."/>
            <person name="Balestrini R."/>
            <person name="Da Silva C."/>
            <person name="Montanini B."/>
            <person name="Hainaut M."/>
            <person name="Levati E."/>
            <person name="Barry K.W."/>
            <person name="Belfiori B."/>
            <person name="Cichocki N."/>
            <person name="Clum A."/>
            <person name="Dockter R.B."/>
            <person name="Fauchery L."/>
            <person name="Guy J."/>
            <person name="Iotti M."/>
            <person name="Le Tacon F."/>
            <person name="Lindquist E.A."/>
            <person name="Lipzen A."/>
            <person name="Malagnac F."/>
            <person name="Mello A."/>
            <person name="Molinier V."/>
            <person name="Miyauchi S."/>
            <person name="Poulain J."/>
            <person name="Riccioni C."/>
            <person name="Rubini A."/>
            <person name="Sitrit Y."/>
            <person name="Splivallo R."/>
            <person name="Traeger S."/>
            <person name="Wang M."/>
            <person name="Zifcakova L."/>
            <person name="Wipf D."/>
            <person name="Zambonelli A."/>
            <person name="Paolocci F."/>
            <person name="Nowrousian M."/>
            <person name="Ottonello S."/>
            <person name="Baldrian P."/>
            <person name="Spatafora J.W."/>
            <person name="Henrissat B."/>
            <person name="Nagy L.G."/>
            <person name="Aury J.M."/>
            <person name="Wincker P."/>
            <person name="Grigoriev I.V."/>
            <person name="Bonfante P."/>
            <person name="Martin F.M."/>
        </authorList>
    </citation>
    <scope>NUCLEOTIDE SEQUENCE [LARGE SCALE GENOMIC DNA]</scope>
    <source>
        <strain evidence="2 3">RN42</strain>
    </source>
</reference>
<organism evidence="2 3">
    <name type="scientific">Ascobolus immersus RN42</name>
    <dbReference type="NCBI Taxonomy" id="1160509"/>
    <lineage>
        <taxon>Eukaryota</taxon>
        <taxon>Fungi</taxon>
        <taxon>Dikarya</taxon>
        <taxon>Ascomycota</taxon>
        <taxon>Pezizomycotina</taxon>
        <taxon>Pezizomycetes</taxon>
        <taxon>Pezizales</taxon>
        <taxon>Ascobolaceae</taxon>
        <taxon>Ascobolus</taxon>
    </lineage>
</organism>
<dbReference type="Gene3D" id="1.20.58.320">
    <property type="entry name" value="TPR-like"/>
    <property type="match status" value="1"/>
</dbReference>
<dbReference type="Gene3D" id="1.25.40.10">
    <property type="entry name" value="Tetratricopeptide repeat domain"/>
    <property type="match status" value="1"/>
</dbReference>